<dbReference type="EMBL" id="JXYS01000061">
    <property type="protein sequence ID" value="KJF17215.1"/>
    <property type="molecule type" value="Genomic_DNA"/>
</dbReference>
<dbReference type="PATRIC" id="fig|1280514.3.peg.2539"/>
<gene>
    <name evidence="7" type="primary">deoR</name>
    <name evidence="7" type="ORF">AXFE_19280</name>
</gene>
<dbReference type="InterPro" id="IPR007630">
    <property type="entry name" value="RNA_pol_sigma70_r4"/>
</dbReference>
<dbReference type="AlphaFoldDB" id="A0A0D8HGU3"/>
<evidence type="ECO:0000259" key="6">
    <source>
        <dbReference type="Pfam" id="PF04545"/>
    </source>
</evidence>
<dbReference type="Pfam" id="PF04198">
    <property type="entry name" value="Sugar-bind"/>
    <property type="match status" value="1"/>
</dbReference>
<dbReference type="GO" id="GO:0030246">
    <property type="term" value="F:carbohydrate binding"/>
    <property type="evidence" value="ECO:0007669"/>
    <property type="project" value="InterPro"/>
</dbReference>
<reference evidence="7 8" key="1">
    <citation type="submission" date="2015-01" db="EMBL/GenBank/DDBJ databases">
        <title>Draft genome of the acidophilic iron oxidizer Acidithrix ferrooxidans strain Py-F3.</title>
        <authorList>
            <person name="Poehlein A."/>
            <person name="Eisen S."/>
            <person name="Schloemann M."/>
            <person name="Johnson B.D."/>
            <person name="Daniel R."/>
            <person name="Muehling M."/>
        </authorList>
    </citation>
    <scope>NUCLEOTIDE SEQUENCE [LARGE SCALE GENOMIC DNA]</scope>
    <source>
        <strain evidence="7 8">Py-F3</strain>
    </source>
</reference>
<organism evidence="7 8">
    <name type="scientific">Acidithrix ferrooxidans</name>
    <dbReference type="NCBI Taxonomy" id="1280514"/>
    <lineage>
        <taxon>Bacteria</taxon>
        <taxon>Bacillati</taxon>
        <taxon>Actinomycetota</taxon>
        <taxon>Acidimicrobiia</taxon>
        <taxon>Acidimicrobiales</taxon>
        <taxon>Acidimicrobiaceae</taxon>
        <taxon>Acidithrix</taxon>
    </lineage>
</organism>
<keyword evidence="2" id="KW-0805">Transcription regulation</keyword>
<dbReference type="GO" id="GO:0006352">
    <property type="term" value="P:DNA-templated transcription initiation"/>
    <property type="evidence" value="ECO:0007669"/>
    <property type="project" value="InterPro"/>
</dbReference>
<dbReference type="GO" id="GO:0003700">
    <property type="term" value="F:DNA-binding transcription factor activity"/>
    <property type="evidence" value="ECO:0007669"/>
    <property type="project" value="InterPro"/>
</dbReference>
<keyword evidence="3" id="KW-0238">DNA-binding</keyword>
<evidence type="ECO:0000313" key="8">
    <source>
        <dbReference type="Proteomes" id="UP000032360"/>
    </source>
</evidence>
<dbReference type="InterPro" id="IPR051054">
    <property type="entry name" value="SorC_transcr_regulators"/>
</dbReference>
<evidence type="ECO:0000256" key="3">
    <source>
        <dbReference type="ARBA" id="ARBA00023125"/>
    </source>
</evidence>
<dbReference type="GO" id="GO:0003677">
    <property type="term" value="F:DNA binding"/>
    <property type="evidence" value="ECO:0007669"/>
    <property type="project" value="UniProtKB-KW"/>
</dbReference>
<dbReference type="InterPro" id="IPR037171">
    <property type="entry name" value="NagB/RpiA_transferase-like"/>
</dbReference>
<dbReference type="Pfam" id="PF04545">
    <property type="entry name" value="Sigma70_r4"/>
    <property type="match status" value="1"/>
</dbReference>
<dbReference type="Gene3D" id="1.10.10.60">
    <property type="entry name" value="Homeodomain-like"/>
    <property type="match status" value="1"/>
</dbReference>
<dbReference type="STRING" id="1280514.AXFE_19280"/>
<dbReference type="PANTHER" id="PTHR34294">
    <property type="entry name" value="TRANSCRIPTIONAL REGULATOR-RELATED"/>
    <property type="match status" value="1"/>
</dbReference>
<dbReference type="RefSeq" id="WP_052605580.1">
    <property type="nucleotide sequence ID" value="NZ_JXYS01000061.1"/>
</dbReference>
<evidence type="ECO:0000259" key="5">
    <source>
        <dbReference type="Pfam" id="PF04198"/>
    </source>
</evidence>
<dbReference type="SUPFAM" id="SSF100950">
    <property type="entry name" value="NagB/RpiA/CoA transferase-like"/>
    <property type="match status" value="1"/>
</dbReference>
<keyword evidence="4" id="KW-0804">Transcription</keyword>
<evidence type="ECO:0000256" key="2">
    <source>
        <dbReference type="ARBA" id="ARBA00023015"/>
    </source>
</evidence>
<comment type="caution">
    <text evidence="7">The sequence shown here is derived from an EMBL/GenBank/DDBJ whole genome shotgun (WGS) entry which is preliminary data.</text>
</comment>
<proteinExistence type="inferred from homology"/>
<dbReference type="Proteomes" id="UP000032360">
    <property type="component" value="Unassembled WGS sequence"/>
</dbReference>
<keyword evidence="8" id="KW-1185">Reference proteome</keyword>
<evidence type="ECO:0000256" key="4">
    <source>
        <dbReference type="ARBA" id="ARBA00023163"/>
    </source>
</evidence>
<dbReference type="InterPro" id="IPR007324">
    <property type="entry name" value="Sugar-bd_dom_put"/>
</dbReference>
<dbReference type="SUPFAM" id="SSF88659">
    <property type="entry name" value="Sigma3 and sigma4 domains of RNA polymerase sigma factors"/>
    <property type="match status" value="1"/>
</dbReference>
<comment type="similarity">
    <text evidence="1">Belongs to the SorC transcriptional regulatory family.</text>
</comment>
<feature type="domain" description="Sugar-binding" evidence="5">
    <location>
        <begin position="60"/>
        <end position="315"/>
    </location>
</feature>
<name>A0A0D8HGU3_9ACTN</name>
<sequence>MVNNQKLTDALRAARQYYVQDRTMQEIAEDMGTSRSTISRLLAMAKAEGLIEFRLHTPNAQASELEYRLRESYSIEAQVVPVLQNTTEVEVLDQVARSAAWLFTSLCESDMVIGVAWGTTIAAISKHLTRKATRRSIVVQLNGAGNTFTTGIDYASDILGRFGTALDARVQQFPVPTFFDFAETKEALWRERSIIRILKLQERSDVLIFSVGAVQGGLPSHVYSGGFLEKADLDTITRYQVVGDIATHFLRSDGSADSIPLNARSSGPPPEVIRKAARRLCVVSGAHKARGLKAAIAGRLVTDLVVDEQTASALFNLRNLDG</sequence>
<feature type="domain" description="RNA polymerase sigma-70 region 4" evidence="6">
    <location>
        <begin position="15"/>
        <end position="43"/>
    </location>
</feature>
<evidence type="ECO:0000313" key="7">
    <source>
        <dbReference type="EMBL" id="KJF17215.1"/>
    </source>
</evidence>
<accession>A0A0D8HGU3</accession>
<evidence type="ECO:0000256" key="1">
    <source>
        <dbReference type="ARBA" id="ARBA00010466"/>
    </source>
</evidence>
<protein>
    <submittedName>
        <fullName evidence="7">Deoxyribonucleoside regulator</fullName>
    </submittedName>
</protein>
<dbReference type="PANTHER" id="PTHR34294:SF1">
    <property type="entry name" value="TRANSCRIPTIONAL REGULATOR LSRR"/>
    <property type="match status" value="1"/>
</dbReference>
<dbReference type="Gene3D" id="3.40.50.1360">
    <property type="match status" value="1"/>
</dbReference>
<dbReference type="InterPro" id="IPR013324">
    <property type="entry name" value="RNA_pol_sigma_r3/r4-like"/>
</dbReference>